<feature type="transmembrane region" description="Helical" evidence="8">
    <location>
        <begin position="492"/>
        <end position="512"/>
    </location>
</feature>
<evidence type="ECO:0000256" key="6">
    <source>
        <dbReference type="ARBA" id="ARBA00023136"/>
    </source>
</evidence>
<feature type="transmembrane region" description="Helical" evidence="8">
    <location>
        <begin position="366"/>
        <end position="383"/>
    </location>
</feature>
<gene>
    <name evidence="10" type="primary">stp</name>
    <name evidence="10" type="ORF">CCHOA_04785</name>
</gene>
<evidence type="ECO:0000256" key="2">
    <source>
        <dbReference type="ARBA" id="ARBA00022448"/>
    </source>
</evidence>
<feature type="transmembrane region" description="Helical" evidence="8">
    <location>
        <begin position="165"/>
        <end position="186"/>
    </location>
</feature>
<keyword evidence="5 8" id="KW-1133">Transmembrane helix</keyword>
<dbReference type="InterPro" id="IPR004638">
    <property type="entry name" value="EmrB-like"/>
</dbReference>
<dbReference type="GO" id="GO:0022857">
    <property type="term" value="F:transmembrane transporter activity"/>
    <property type="evidence" value="ECO:0007669"/>
    <property type="project" value="InterPro"/>
</dbReference>
<feature type="domain" description="Major facilitator superfamily (MFS) profile" evidence="9">
    <location>
        <begin position="74"/>
        <end position="519"/>
    </location>
</feature>
<dbReference type="Gene3D" id="1.20.1720.10">
    <property type="entry name" value="Multidrug resistance protein D"/>
    <property type="match status" value="1"/>
</dbReference>
<evidence type="ECO:0000256" key="3">
    <source>
        <dbReference type="ARBA" id="ARBA00022475"/>
    </source>
</evidence>
<feature type="transmembrane region" description="Helical" evidence="8">
    <location>
        <begin position="107"/>
        <end position="127"/>
    </location>
</feature>
<dbReference type="EMBL" id="CP033896">
    <property type="protein sequence ID" value="AZA13365.1"/>
    <property type="molecule type" value="Genomic_DNA"/>
</dbReference>
<dbReference type="SUPFAM" id="SSF103473">
    <property type="entry name" value="MFS general substrate transporter"/>
    <property type="match status" value="2"/>
</dbReference>
<dbReference type="GO" id="GO:0005886">
    <property type="term" value="C:plasma membrane"/>
    <property type="evidence" value="ECO:0007669"/>
    <property type="project" value="UniProtKB-SubCell"/>
</dbReference>
<dbReference type="InterPro" id="IPR020846">
    <property type="entry name" value="MFS_dom"/>
</dbReference>
<dbReference type="InterPro" id="IPR036259">
    <property type="entry name" value="MFS_trans_sf"/>
</dbReference>
<dbReference type="KEGG" id="ccho:CCHOA_04785"/>
<dbReference type="NCBIfam" id="TIGR00711">
    <property type="entry name" value="efflux_EmrB"/>
    <property type="match status" value="1"/>
</dbReference>
<feature type="transmembrane region" description="Helical" evidence="8">
    <location>
        <begin position="395"/>
        <end position="414"/>
    </location>
</feature>
<feature type="transmembrane region" description="Helical" evidence="8">
    <location>
        <begin position="467"/>
        <end position="486"/>
    </location>
</feature>
<feature type="region of interest" description="Disordered" evidence="7">
    <location>
        <begin position="31"/>
        <end position="53"/>
    </location>
</feature>
<organism evidence="10 11">
    <name type="scientific">Corynebacterium choanae</name>
    <dbReference type="NCBI Taxonomy" id="1862358"/>
    <lineage>
        <taxon>Bacteria</taxon>
        <taxon>Bacillati</taxon>
        <taxon>Actinomycetota</taxon>
        <taxon>Actinomycetes</taxon>
        <taxon>Mycobacteriales</taxon>
        <taxon>Corynebacteriaceae</taxon>
        <taxon>Corynebacterium</taxon>
    </lineage>
</organism>
<dbReference type="PANTHER" id="PTHR42718:SF42">
    <property type="entry name" value="EXPORT PROTEIN"/>
    <property type="match status" value="1"/>
</dbReference>
<feature type="transmembrane region" description="Helical" evidence="8">
    <location>
        <begin position="327"/>
        <end position="346"/>
    </location>
</feature>
<feature type="transmembrane region" description="Helical" evidence="8">
    <location>
        <begin position="198"/>
        <end position="222"/>
    </location>
</feature>
<comment type="subcellular location">
    <subcellularLocation>
        <location evidence="1">Cell membrane</location>
        <topology evidence="1">Multi-pass membrane protein</topology>
    </subcellularLocation>
</comment>
<evidence type="ECO:0000313" key="10">
    <source>
        <dbReference type="EMBL" id="AZA13365.1"/>
    </source>
</evidence>
<keyword evidence="11" id="KW-1185">Reference proteome</keyword>
<evidence type="ECO:0000256" key="8">
    <source>
        <dbReference type="SAM" id="Phobius"/>
    </source>
</evidence>
<keyword evidence="6 8" id="KW-0472">Membrane</keyword>
<dbReference type="InterPro" id="IPR011701">
    <property type="entry name" value="MFS"/>
</dbReference>
<dbReference type="CDD" id="cd17321">
    <property type="entry name" value="MFS_MMR_MDR_like"/>
    <property type="match status" value="1"/>
</dbReference>
<dbReference type="AlphaFoldDB" id="A0A3G6J5J8"/>
<sequence length="522" mass="55205" precursor="true">MRVLSRRGRRNTSVGFVTIPCPALSLTVMPTRPTSDSTRISARGQAGSDTVPPASTGHVLPAGEVPPLRQAWLALAALCIGFFMILLDQTVVAVATPDFEQQLGASLNQVVWVTSIYLVFFAVPLLVTGRMGDRFGQRSVYIAGVAIFTLASLGCGLAPTVEWLIVIRAVQGIGASLLAPQSMSVINRVFPREKRGAAMGIWGAVGGLATLIGPLVGGFIVGTIGWQWVFFINVPIGIVSIVLVYKYVPIMEKTARRMGLTSVLVSMVSVSAIVYALQDGPKLHWPWWVFVMLFLGIGLFGVFVVMQRRLEARGDDALVPPSIFHNHNFTIGTVSVATIGFCVGSVNLPMMLHLQNGAGLSAEQAGLMLVPMAVISGGLAPVAGRLADRVHPKRLSMLGFGSMTLGVAACSLVMRDGTAAWWMLPGICLMGVGHAFIWSPNAATAMRDVEMRVIGAASGVYNTTRQVGSVLGAAVIGAVMQIQAAGHDVSTAMGNSLVVIVAVLAIGFVAVTRFTDGQTNRK</sequence>
<feature type="transmembrane region" description="Helical" evidence="8">
    <location>
        <begin position="420"/>
        <end position="438"/>
    </location>
</feature>
<feature type="transmembrane region" description="Helical" evidence="8">
    <location>
        <begin position="139"/>
        <end position="159"/>
    </location>
</feature>
<evidence type="ECO:0000313" key="11">
    <source>
        <dbReference type="Proteomes" id="UP000269019"/>
    </source>
</evidence>
<feature type="transmembrane region" description="Helical" evidence="8">
    <location>
        <begin position="260"/>
        <end position="278"/>
    </location>
</feature>
<dbReference type="Pfam" id="PF07690">
    <property type="entry name" value="MFS_1"/>
    <property type="match status" value="1"/>
</dbReference>
<accession>A0A3G6J5J8</accession>
<reference evidence="10 11" key="1">
    <citation type="submission" date="2018-11" db="EMBL/GenBank/DDBJ databases">
        <authorList>
            <person name="Kleinhagauer T."/>
            <person name="Glaeser S.P."/>
            <person name="Spergser J."/>
            <person name="Ruckert C."/>
            <person name="Kaempfer P."/>
            <person name="Busse H.-J."/>
        </authorList>
    </citation>
    <scope>NUCLEOTIDE SEQUENCE [LARGE SCALE GENOMIC DNA]</scope>
    <source>
        <strain evidence="10 11">200CH</strain>
    </source>
</reference>
<evidence type="ECO:0000256" key="7">
    <source>
        <dbReference type="SAM" id="MobiDB-lite"/>
    </source>
</evidence>
<feature type="transmembrane region" description="Helical" evidence="8">
    <location>
        <begin position="284"/>
        <end position="306"/>
    </location>
</feature>
<protein>
    <submittedName>
        <fullName evidence="10">Multidrug resistance protein stp</fullName>
    </submittedName>
</protein>
<evidence type="ECO:0000256" key="4">
    <source>
        <dbReference type="ARBA" id="ARBA00022692"/>
    </source>
</evidence>
<dbReference type="PRINTS" id="PR01036">
    <property type="entry name" value="TCRTETB"/>
</dbReference>
<feature type="transmembrane region" description="Helical" evidence="8">
    <location>
        <begin position="72"/>
        <end position="95"/>
    </location>
</feature>
<dbReference type="PROSITE" id="PS50850">
    <property type="entry name" value="MFS"/>
    <property type="match status" value="1"/>
</dbReference>
<evidence type="ECO:0000256" key="5">
    <source>
        <dbReference type="ARBA" id="ARBA00022989"/>
    </source>
</evidence>
<proteinExistence type="predicted"/>
<keyword evidence="2" id="KW-0813">Transport</keyword>
<name>A0A3G6J5J8_9CORY</name>
<evidence type="ECO:0000259" key="9">
    <source>
        <dbReference type="PROSITE" id="PS50850"/>
    </source>
</evidence>
<dbReference type="Gene3D" id="1.20.1250.20">
    <property type="entry name" value="MFS general substrate transporter like domains"/>
    <property type="match status" value="1"/>
</dbReference>
<keyword evidence="3" id="KW-1003">Cell membrane</keyword>
<keyword evidence="4 8" id="KW-0812">Transmembrane</keyword>
<dbReference type="Proteomes" id="UP000269019">
    <property type="component" value="Chromosome"/>
</dbReference>
<dbReference type="PANTHER" id="PTHR42718">
    <property type="entry name" value="MAJOR FACILITATOR SUPERFAMILY MULTIDRUG TRANSPORTER MFSC"/>
    <property type="match status" value="1"/>
</dbReference>
<feature type="transmembrane region" description="Helical" evidence="8">
    <location>
        <begin position="228"/>
        <end position="248"/>
    </location>
</feature>
<evidence type="ECO:0000256" key="1">
    <source>
        <dbReference type="ARBA" id="ARBA00004651"/>
    </source>
</evidence>